<dbReference type="SUPFAM" id="SSF48264">
    <property type="entry name" value="Cytochrome P450"/>
    <property type="match status" value="1"/>
</dbReference>
<dbReference type="PANTHER" id="PTHR24303">
    <property type="entry name" value="HEME-BINDING MONOOXYGENASE FAMILY"/>
    <property type="match status" value="1"/>
</dbReference>
<evidence type="ECO:0000256" key="2">
    <source>
        <dbReference type="ARBA" id="ARBA00010617"/>
    </source>
</evidence>
<dbReference type="Pfam" id="PF00067">
    <property type="entry name" value="p450"/>
    <property type="match status" value="1"/>
</dbReference>
<accession>A0A9R1SUK1</accession>
<keyword evidence="9" id="KW-1133">Transmembrane helix</keyword>
<evidence type="ECO:0000256" key="1">
    <source>
        <dbReference type="ARBA" id="ARBA00001971"/>
    </source>
</evidence>
<evidence type="ECO:0000256" key="3">
    <source>
        <dbReference type="ARBA" id="ARBA00022723"/>
    </source>
</evidence>
<evidence type="ECO:0000256" key="7">
    <source>
        <dbReference type="PIRSR" id="PIRSR602401-1"/>
    </source>
</evidence>
<dbReference type="Proteomes" id="UP000694866">
    <property type="component" value="Unplaced"/>
</dbReference>
<name>A0A9R1SUK1_9HYME</name>
<proteinExistence type="inferred from homology"/>
<gene>
    <name evidence="11" type="primary">LOC105263141</name>
</gene>
<evidence type="ECO:0000256" key="6">
    <source>
        <dbReference type="ARBA" id="ARBA00023033"/>
    </source>
</evidence>
<protein>
    <submittedName>
        <fullName evidence="11">Cytochrome P450 307a1</fullName>
    </submittedName>
</protein>
<keyword evidence="3 7" id="KW-0479">Metal-binding</keyword>
<comment type="cofactor">
    <cofactor evidence="1 7">
        <name>heme</name>
        <dbReference type="ChEBI" id="CHEBI:30413"/>
    </cofactor>
</comment>
<dbReference type="InterPro" id="IPR002401">
    <property type="entry name" value="Cyt_P450_E_grp-I"/>
</dbReference>
<keyword evidence="5 7" id="KW-0408">Iron</keyword>
<keyword evidence="9" id="KW-0812">Transmembrane</keyword>
<evidence type="ECO:0000256" key="9">
    <source>
        <dbReference type="SAM" id="Phobius"/>
    </source>
</evidence>
<evidence type="ECO:0000256" key="5">
    <source>
        <dbReference type="ARBA" id="ARBA00023004"/>
    </source>
</evidence>
<dbReference type="OrthoDB" id="1470350at2759"/>
<keyword evidence="6 8" id="KW-0503">Monooxygenase</keyword>
<dbReference type="PANTHER" id="PTHR24303:SF27">
    <property type="entry name" value="CYTOCHROME P450 307B1"/>
    <property type="match status" value="1"/>
</dbReference>
<dbReference type="PROSITE" id="PS00086">
    <property type="entry name" value="CYTOCHROME_P450"/>
    <property type="match status" value="1"/>
</dbReference>
<dbReference type="GO" id="GO:0005506">
    <property type="term" value="F:iron ion binding"/>
    <property type="evidence" value="ECO:0007669"/>
    <property type="project" value="InterPro"/>
</dbReference>
<dbReference type="AlphaFoldDB" id="A0A9R1SUK1"/>
<dbReference type="InterPro" id="IPR017972">
    <property type="entry name" value="Cyt_P450_CS"/>
</dbReference>
<feature type="transmembrane region" description="Helical" evidence="9">
    <location>
        <begin position="12"/>
        <end position="29"/>
    </location>
</feature>
<evidence type="ECO:0000256" key="4">
    <source>
        <dbReference type="ARBA" id="ARBA00023002"/>
    </source>
</evidence>
<dbReference type="Gene3D" id="1.10.630.10">
    <property type="entry name" value="Cytochrome P450"/>
    <property type="match status" value="1"/>
</dbReference>
<evidence type="ECO:0000256" key="8">
    <source>
        <dbReference type="RuleBase" id="RU000461"/>
    </source>
</evidence>
<feature type="binding site" description="axial binding residue" evidence="7">
    <location>
        <position position="466"/>
    </location>
    <ligand>
        <name>heme</name>
        <dbReference type="ChEBI" id="CHEBI:30413"/>
    </ligand>
    <ligandPart>
        <name>Fe</name>
        <dbReference type="ChEBI" id="CHEBI:18248"/>
    </ligandPart>
</feature>
<dbReference type="PRINTS" id="PR00463">
    <property type="entry name" value="EP450I"/>
</dbReference>
<keyword evidence="4 8" id="KW-0560">Oxidoreductase</keyword>
<evidence type="ECO:0000313" key="11">
    <source>
        <dbReference type="RefSeq" id="XP_011297469.1"/>
    </source>
</evidence>
<dbReference type="InterPro" id="IPR001128">
    <property type="entry name" value="Cyt_P450"/>
</dbReference>
<dbReference type="GO" id="GO:0004497">
    <property type="term" value="F:monooxygenase activity"/>
    <property type="evidence" value="ECO:0007669"/>
    <property type="project" value="UniProtKB-KW"/>
</dbReference>
<keyword evidence="10" id="KW-1185">Reference proteome</keyword>
<comment type="similarity">
    <text evidence="2 8">Belongs to the cytochrome P450 family.</text>
</comment>
<dbReference type="KEGG" id="fas:105263141"/>
<dbReference type="GO" id="GO:0020037">
    <property type="term" value="F:heme binding"/>
    <property type="evidence" value="ECO:0007669"/>
    <property type="project" value="InterPro"/>
</dbReference>
<reference evidence="11" key="1">
    <citation type="submission" date="2025-08" db="UniProtKB">
        <authorList>
            <consortium name="RefSeq"/>
        </authorList>
    </citation>
    <scope>IDENTIFICATION</scope>
    <source>
        <strain evidence="11">USDA-PBARC FA_bdor</strain>
        <tissue evidence="11">Whole organism</tissue>
    </source>
</reference>
<keyword evidence="9" id="KW-0472">Membrane</keyword>
<dbReference type="RefSeq" id="XP_011297469.1">
    <property type="nucleotide sequence ID" value="XM_011299167.1"/>
</dbReference>
<sequence length="518" mass="59037">MVPSLFLSTTTYFLLTASLLALLIFLIDYGKAKRRRTMSGIVEEGIVKEIKKDEVPDAPGPKPWPIIGSLDVLGQYDVPYKAFSELAKQYNSQIIKLRLGSLNCIVVNGVENIKEILFIKGTHFDSRPNFARYNQLFGGNKDNSLAFSDWSELQKTRREMLRAHTFPRSFTKRYNELNCFIAKEIEQLLSHIESSASTNVKVAIKPPILKACANIFTNYFCSRRFGDDDGEFQSLIDAFDNIFWEVNQGYAADFMPFLLPLHTRKFQKATAWAATIRRFVDKRLIGDRRSSWTEDTPEEDYVDCLINHVQSNAEPNMSWETAVFALEDIIGGHAAIGNFLVKVLGYLAPRRHVQEEAQKEIDGIEGLGKIVGLEYRRSMPYTEAILLESIRLIASPIVPHVANRDSSVAGYKVEKDAFIFLNNYDLNMSEELWTSPQEFIPERFIKNGTILKPEYFLPFGGGRRSCMGYKMVQYLTFSIVATILKHYTLLPADGESYHVPVCSLALPADTFKFRFEKR</sequence>
<dbReference type="InterPro" id="IPR036396">
    <property type="entry name" value="Cyt_P450_sf"/>
</dbReference>
<evidence type="ECO:0000313" key="10">
    <source>
        <dbReference type="Proteomes" id="UP000694866"/>
    </source>
</evidence>
<keyword evidence="7 8" id="KW-0349">Heme</keyword>
<dbReference type="GO" id="GO:0016705">
    <property type="term" value="F:oxidoreductase activity, acting on paired donors, with incorporation or reduction of molecular oxygen"/>
    <property type="evidence" value="ECO:0007669"/>
    <property type="project" value="InterPro"/>
</dbReference>
<organism evidence="10 11">
    <name type="scientific">Fopius arisanus</name>
    <dbReference type="NCBI Taxonomy" id="64838"/>
    <lineage>
        <taxon>Eukaryota</taxon>
        <taxon>Metazoa</taxon>
        <taxon>Ecdysozoa</taxon>
        <taxon>Arthropoda</taxon>
        <taxon>Hexapoda</taxon>
        <taxon>Insecta</taxon>
        <taxon>Pterygota</taxon>
        <taxon>Neoptera</taxon>
        <taxon>Endopterygota</taxon>
        <taxon>Hymenoptera</taxon>
        <taxon>Apocrita</taxon>
        <taxon>Ichneumonoidea</taxon>
        <taxon>Braconidae</taxon>
        <taxon>Opiinae</taxon>
        <taxon>Fopius</taxon>
    </lineage>
</organism>
<dbReference type="GeneID" id="105263141"/>